<comment type="similarity">
    <text evidence="2 7">Belongs to the DedA family.</text>
</comment>
<protein>
    <submittedName>
        <fullName evidence="9">DedA protein</fullName>
    </submittedName>
</protein>
<evidence type="ECO:0000256" key="3">
    <source>
        <dbReference type="ARBA" id="ARBA00022475"/>
    </source>
</evidence>
<keyword evidence="3 7" id="KW-1003">Cell membrane</keyword>
<evidence type="ECO:0000256" key="7">
    <source>
        <dbReference type="RuleBase" id="RU367016"/>
    </source>
</evidence>
<organism evidence="9 10">
    <name type="scientific">Dokdonella koreensis DS-123</name>
    <dbReference type="NCBI Taxonomy" id="1300342"/>
    <lineage>
        <taxon>Bacteria</taxon>
        <taxon>Pseudomonadati</taxon>
        <taxon>Pseudomonadota</taxon>
        <taxon>Gammaproteobacteria</taxon>
        <taxon>Lysobacterales</taxon>
        <taxon>Rhodanobacteraceae</taxon>
        <taxon>Dokdonella</taxon>
    </lineage>
</organism>
<feature type="transmembrane region" description="Helical" evidence="7">
    <location>
        <begin position="177"/>
        <end position="194"/>
    </location>
</feature>
<evidence type="ECO:0000256" key="2">
    <source>
        <dbReference type="ARBA" id="ARBA00010792"/>
    </source>
</evidence>
<name>A0A160DW20_9GAMM</name>
<sequence length="233" mass="25752">MDILDLLVSFFTQNGYLAVFIVLLICGFGVPIPEDITLVAGGIIAGLGYADVHVMCAVGLAGVLLGDAIMFTIGRVFGERALRVRWVRYLLTPKRYAQVQVKFAQYGNRLMFVARFLPGLRSPIYLTAGMTRRVSFLRFVLLDGLAALISVPIWVYLGFYGAENHEWLLLWLERSKVGVLLALAAAAIAVAWYFRRRARLRRARLHAFRAHRAGRGRAVPAGTALGGDRDAAS</sequence>
<feature type="domain" description="VTT" evidence="8">
    <location>
        <begin position="32"/>
        <end position="158"/>
    </location>
</feature>
<evidence type="ECO:0000256" key="6">
    <source>
        <dbReference type="ARBA" id="ARBA00023136"/>
    </source>
</evidence>
<evidence type="ECO:0000256" key="5">
    <source>
        <dbReference type="ARBA" id="ARBA00022989"/>
    </source>
</evidence>
<proteinExistence type="inferred from homology"/>
<feature type="transmembrane region" description="Helical" evidence="7">
    <location>
        <begin position="136"/>
        <end position="157"/>
    </location>
</feature>
<dbReference type="InterPro" id="IPR032818">
    <property type="entry name" value="DedA-like"/>
</dbReference>
<dbReference type="EMBL" id="CP015249">
    <property type="protein sequence ID" value="ANB18410.1"/>
    <property type="molecule type" value="Genomic_DNA"/>
</dbReference>
<dbReference type="RefSeq" id="WP_067647798.1">
    <property type="nucleotide sequence ID" value="NZ_CP015249.1"/>
</dbReference>
<dbReference type="OrthoDB" id="21108at2"/>
<dbReference type="InterPro" id="IPR032816">
    <property type="entry name" value="VTT_dom"/>
</dbReference>
<gene>
    <name evidence="9" type="ORF">I596_2402</name>
</gene>
<dbReference type="AlphaFoldDB" id="A0A160DW20"/>
<accession>A0A160DW20</accession>
<dbReference type="GO" id="GO:0005886">
    <property type="term" value="C:plasma membrane"/>
    <property type="evidence" value="ECO:0007669"/>
    <property type="project" value="UniProtKB-SubCell"/>
</dbReference>
<evidence type="ECO:0000313" key="10">
    <source>
        <dbReference type="Proteomes" id="UP000076830"/>
    </source>
</evidence>
<feature type="transmembrane region" description="Helical" evidence="7">
    <location>
        <begin position="7"/>
        <end position="32"/>
    </location>
</feature>
<dbReference type="Proteomes" id="UP000076830">
    <property type="component" value="Chromosome"/>
</dbReference>
<evidence type="ECO:0000256" key="1">
    <source>
        <dbReference type="ARBA" id="ARBA00004651"/>
    </source>
</evidence>
<dbReference type="PATRIC" id="fig|1300342.3.peg.2341"/>
<keyword evidence="4 7" id="KW-0812">Transmembrane</keyword>
<dbReference type="Pfam" id="PF09335">
    <property type="entry name" value="VTT_dom"/>
    <property type="match status" value="1"/>
</dbReference>
<evidence type="ECO:0000259" key="8">
    <source>
        <dbReference type="Pfam" id="PF09335"/>
    </source>
</evidence>
<reference evidence="9 10" key="1">
    <citation type="submission" date="2016-04" db="EMBL/GenBank/DDBJ databases">
        <title>Complete genome sequence of Dokdonella koreensis DS-123T.</title>
        <authorList>
            <person name="Kim J.F."/>
            <person name="Lee H."/>
            <person name="Kwak M.-J."/>
        </authorList>
    </citation>
    <scope>NUCLEOTIDE SEQUENCE [LARGE SCALE GENOMIC DNA]</scope>
    <source>
        <strain evidence="9 10">DS-123</strain>
    </source>
</reference>
<feature type="transmembrane region" description="Helical" evidence="7">
    <location>
        <begin position="52"/>
        <end position="78"/>
    </location>
</feature>
<dbReference type="PANTHER" id="PTHR30353:SF15">
    <property type="entry name" value="INNER MEMBRANE PROTEIN YABI"/>
    <property type="match status" value="1"/>
</dbReference>
<keyword evidence="5 7" id="KW-1133">Transmembrane helix</keyword>
<dbReference type="STRING" id="1300342.I596_2402"/>
<keyword evidence="10" id="KW-1185">Reference proteome</keyword>
<dbReference type="KEGG" id="dko:I596_2402"/>
<evidence type="ECO:0000313" key="9">
    <source>
        <dbReference type="EMBL" id="ANB18410.1"/>
    </source>
</evidence>
<comment type="subcellular location">
    <subcellularLocation>
        <location evidence="1 7">Cell membrane</location>
        <topology evidence="1 7">Multi-pass membrane protein</topology>
    </subcellularLocation>
</comment>
<keyword evidence="6 7" id="KW-0472">Membrane</keyword>
<dbReference type="PANTHER" id="PTHR30353">
    <property type="entry name" value="INNER MEMBRANE PROTEIN DEDA-RELATED"/>
    <property type="match status" value="1"/>
</dbReference>
<evidence type="ECO:0000256" key="4">
    <source>
        <dbReference type="ARBA" id="ARBA00022692"/>
    </source>
</evidence>